<dbReference type="Proteomes" id="UP000289784">
    <property type="component" value="Unassembled WGS sequence"/>
</dbReference>
<evidence type="ECO:0000256" key="3">
    <source>
        <dbReference type="SAM" id="SignalP"/>
    </source>
</evidence>
<comment type="cofactor">
    <cofactor evidence="1">
        <name>Mg(2+)</name>
        <dbReference type="ChEBI" id="CHEBI:18420"/>
    </cofactor>
</comment>
<dbReference type="GO" id="GO:0003824">
    <property type="term" value="F:catalytic activity"/>
    <property type="evidence" value="ECO:0007669"/>
    <property type="project" value="UniProtKB-ARBA"/>
</dbReference>
<dbReference type="OrthoDB" id="9803824at2"/>
<comment type="caution">
    <text evidence="5">The sequence shown here is derived from an EMBL/GenBank/DDBJ whole genome shotgun (WGS) entry which is preliminary data.</text>
</comment>
<evidence type="ECO:0000313" key="5">
    <source>
        <dbReference type="EMBL" id="RXR07185.1"/>
    </source>
</evidence>
<dbReference type="NCBIfam" id="TIGR00254">
    <property type="entry name" value="GGDEF"/>
    <property type="match status" value="1"/>
</dbReference>
<keyword evidence="6" id="KW-1185">Reference proteome</keyword>
<keyword evidence="2" id="KW-0472">Membrane</keyword>
<name>A0A4Q1JX33_9GAMM</name>
<feature type="transmembrane region" description="Helical" evidence="2">
    <location>
        <begin position="407"/>
        <end position="424"/>
    </location>
</feature>
<proteinExistence type="predicted"/>
<dbReference type="SUPFAM" id="SSF55073">
    <property type="entry name" value="Nucleotide cyclase"/>
    <property type="match status" value="1"/>
</dbReference>
<dbReference type="Pfam" id="PF00990">
    <property type="entry name" value="GGDEF"/>
    <property type="match status" value="1"/>
</dbReference>
<dbReference type="Gene3D" id="3.30.70.270">
    <property type="match status" value="1"/>
</dbReference>
<feature type="chain" id="PRO_5020785394" evidence="3">
    <location>
        <begin position="41"/>
        <end position="628"/>
    </location>
</feature>
<keyword evidence="2" id="KW-1133">Transmembrane helix</keyword>
<evidence type="ECO:0000313" key="6">
    <source>
        <dbReference type="Proteomes" id="UP000289784"/>
    </source>
</evidence>
<dbReference type="AlphaFoldDB" id="A0A4Q1JX33"/>
<reference evidence="5 6" key="1">
    <citation type="submission" date="2019-01" db="EMBL/GenBank/DDBJ databases">
        <title>Pseudoxanthomonas composti sp. nov., isolated from compost.</title>
        <authorList>
            <person name="Yang G."/>
        </authorList>
    </citation>
    <scope>NUCLEOTIDE SEQUENCE [LARGE SCALE GENOMIC DNA]</scope>
    <source>
        <strain evidence="5 6">GSS15</strain>
    </source>
</reference>
<dbReference type="SMART" id="SM00267">
    <property type="entry name" value="GGDEF"/>
    <property type="match status" value="1"/>
</dbReference>
<sequence length="628" mass="69324">MRTGKGRMGTTTKKTIAIFRSNRRVYLSVALGVCVLFATAASASQPRPIGMVLDEADAMRSDANRSRFAELLEELNHRVAEASEEQSEQISYLNAYRTALAGSYKQAIAEAVDLFQRSKNADMRFRAAALALNGMAVQADYTGGLRQLESILPLVDQVKNIEVRRQGLGAGATLYNQVGQYELAIPLLEKIRQGGGLSPRTSCFTNYAELEALQGLGRFPEDGTADRYASKCEGNGEKLVAVFIRSFIARSLKAQGKIDEASRLLERLSREAHDIGYPAQISQVDSLLAEVRLLRHDLEGALRASASAVAAGEKTPTSAVSLVSAYKTQYQVAETRGDTIRALAAYKLYMQADKQNIDQVKAKELAYQIVRHETQQKAQQISLLSKQNEVLRLQQQVDKQSAQNSRLMVLLMLLVCGFVGYWAYKVKRVQISLKRWAETDALTQVSNRHSFSQTSRNALTDAARDGEEVAMVMFDLDHFKAINDRFGHGTGDWVLKEVAEVCRSFCRRVDQIGRLGGEEFAFLLRGYDARSAVRLSDDCRARLASIDTAPSGHSFVVTGSFGVTTTALSGYDLTRLLSHADNALYRAKREGRNRVYLYEPAAVSVESQFGEVMADNVVPLKAEPAAWA</sequence>
<evidence type="ECO:0000259" key="4">
    <source>
        <dbReference type="PROSITE" id="PS50887"/>
    </source>
</evidence>
<dbReference type="PANTHER" id="PTHR46663">
    <property type="entry name" value="DIGUANYLATE CYCLASE DGCT-RELATED"/>
    <property type="match status" value="1"/>
</dbReference>
<organism evidence="5 6">
    <name type="scientific">Pseudoxanthomonas composti</name>
    <dbReference type="NCBI Taxonomy" id="2137479"/>
    <lineage>
        <taxon>Bacteria</taxon>
        <taxon>Pseudomonadati</taxon>
        <taxon>Pseudomonadota</taxon>
        <taxon>Gammaproteobacteria</taxon>
        <taxon>Lysobacterales</taxon>
        <taxon>Lysobacteraceae</taxon>
        <taxon>Pseudoxanthomonas</taxon>
    </lineage>
</organism>
<dbReference type="InterPro" id="IPR043128">
    <property type="entry name" value="Rev_trsase/Diguanyl_cyclase"/>
</dbReference>
<dbReference type="EMBL" id="SAWZ01000002">
    <property type="protein sequence ID" value="RXR07185.1"/>
    <property type="molecule type" value="Genomic_DNA"/>
</dbReference>
<gene>
    <name evidence="5" type="ORF">EPA99_04495</name>
</gene>
<dbReference type="InterPro" id="IPR029787">
    <property type="entry name" value="Nucleotide_cyclase"/>
</dbReference>
<dbReference type="PANTHER" id="PTHR46663:SF4">
    <property type="entry name" value="DIGUANYLATE CYCLASE DGCT-RELATED"/>
    <property type="match status" value="1"/>
</dbReference>
<keyword evidence="2" id="KW-0812">Transmembrane</keyword>
<feature type="domain" description="GGDEF" evidence="4">
    <location>
        <begin position="467"/>
        <end position="600"/>
    </location>
</feature>
<dbReference type="InterPro" id="IPR011990">
    <property type="entry name" value="TPR-like_helical_dom_sf"/>
</dbReference>
<evidence type="ECO:0000256" key="1">
    <source>
        <dbReference type="ARBA" id="ARBA00001946"/>
    </source>
</evidence>
<protein>
    <submittedName>
        <fullName evidence="5">GGDEF domain-containing protein</fullName>
    </submittedName>
</protein>
<dbReference type="InterPro" id="IPR052163">
    <property type="entry name" value="DGC-Regulatory_Protein"/>
</dbReference>
<keyword evidence="3" id="KW-0732">Signal</keyword>
<evidence type="ECO:0000256" key="2">
    <source>
        <dbReference type="SAM" id="Phobius"/>
    </source>
</evidence>
<feature type="signal peptide" evidence="3">
    <location>
        <begin position="1"/>
        <end position="40"/>
    </location>
</feature>
<dbReference type="PROSITE" id="PS50887">
    <property type="entry name" value="GGDEF"/>
    <property type="match status" value="1"/>
</dbReference>
<dbReference type="CDD" id="cd01949">
    <property type="entry name" value="GGDEF"/>
    <property type="match status" value="1"/>
</dbReference>
<dbReference type="InterPro" id="IPR000160">
    <property type="entry name" value="GGDEF_dom"/>
</dbReference>
<dbReference type="SUPFAM" id="SSF48452">
    <property type="entry name" value="TPR-like"/>
    <property type="match status" value="1"/>
</dbReference>
<accession>A0A4Q1JX33</accession>
<dbReference type="FunFam" id="3.30.70.270:FF:000001">
    <property type="entry name" value="Diguanylate cyclase domain protein"/>
    <property type="match status" value="1"/>
</dbReference>